<keyword evidence="2" id="KW-0813">Transport</keyword>
<dbReference type="eggNOG" id="KOG2063">
    <property type="taxonomic scope" value="Eukaryota"/>
</dbReference>
<dbReference type="PROSITE" id="PS50219">
    <property type="entry name" value="CNH"/>
    <property type="match status" value="1"/>
</dbReference>
<accession>A3GIC8</accession>
<dbReference type="GO" id="GO:0006914">
    <property type="term" value="P:autophagy"/>
    <property type="evidence" value="ECO:0007669"/>
    <property type="project" value="TreeGrafter"/>
</dbReference>
<dbReference type="OMA" id="KWPKISW"/>
<dbReference type="Proteomes" id="UP000002258">
    <property type="component" value="Chromosome 1"/>
</dbReference>
<dbReference type="GeneID" id="4852027"/>
<dbReference type="STRING" id="322104.A3GIC8"/>
<dbReference type="HOGENOM" id="CLU_330932_0_0_1"/>
<dbReference type="PANTHER" id="PTHR12894">
    <property type="entry name" value="CNH DOMAIN CONTAINING"/>
    <property type="match status" value="1"/>
</dbReference>
<dbReference type="OrthoDB" id="5325112at2759"/>
<name>A3GIC8_PICST</name>
<evidence type="ECO:0000256" key="4">
    <source>
        <dbReference type="ARBA" id="ARBA00022927"/>
    </source>
</evidence>
<dbReference type="EMBL" id="AAVQ01000002">
    <property type="protein sequence ID" value="EAZ62967.2"/>
    <property type="molecule type" value="Genomic_DNA"/>
</dbReference>
<protein>
    <recommendedName>
        <fullName evidence="6">CNH domain-containing protein</fullName>
    </recommendedName>
</protein>
<gene>
    <name evidence="7" type="ORF">PICST_29302</name>
</gene>
<organism evidence="7 8">
    <name type="scientific">Scheffersomyces stipitis (strain ATCC 58785 / CBS 6054 / NBRC 10063 / NRRL Y-11545)</name>
    <name type="common">Yeast</name>
    <name type="synonym">Pichia stipitis</name>
    <dbReference type="NCBI Taxonomy" id="322104"/>
    <lineage>
        <taxon>Eukaryota</taxon>
        <taxon>Fungi</taxon>
        <taxon>Dikarya</taxon>
        <taxon>Ascomycota</taxon>
        <taxon>Saccharomycotina</taxon>
        <taxon>Pichiomycetes</taxon>
        <taxon>Debaryomycetaceae</taxon>
        <taxon>Scheffersomyces</taxon>
    </lineage>
</organism>
<dbReference type="GO" id="GO:0005737">
    <property type="term" value="C:cytoplasm"/>
    <property type="evidence" value="ECO:0007669"/>
    <property type="project" value="UniProtKB-SubCell"/>
</dbReference>
<feature type="region of interest" description="Disordered" evidence="5">
    <location>
        <begin position="373"/>
        <end position="397"/>
    </location>
</feature>
<comment type="caution">
    <text evidence="7">The sequence shown here is derived from an EMBL/GenBank/DDBJ whole genome shotgun (WGS) entry which is preliminary data.</text>
</comment>
<evidence type="ECO:0000256" key="2">
    <source>
        <dbReference type="ARBA" id="ARBA00022448"/>
    </source>
</evidence>
<proteinExistence type="predicted"/>
<dbReference type="GO" id="GO:0016020">
    <property type="term" value="C:membrane"/>
    <property type="evidence" value="ECO:0007669"/>
    <property type="project" value="TreeGrafter"/>
</dbReference>
<comment type="subcellular location">
    <subcellularLocation>
        <location evidence="1">Cytoplasm</location>
    </subcellularLocation>
</comment>
<keyword evidence="3" id="KW-0963">Cytoplasm</keyword>
<dbReference type="InterPro" id="IPR001180">
    <property type="entry name" value="CNH_dom"/>
</dbReference>
<dbReference type="GO" id="GO:0034058">
    <property type="term" value="P:endosomal vesicle fusion"/>
    <property type="evidence" value="ECO:0007669"/>
    <property type="project" value="TreeGrafter"/>
</dbReference>
<dbReference type="InParanoid" id="A3GIC8"/>
<evidence type="ECO:0000256" key="3">
    <source>
        <dbReference type="ARBA" id="ARBA00022490"/>
    </source>
</evidence>
<evidence type="ECO:0000256" key="1">
    <source>
        <dbReference type="ARBA" id="ARBA00004496"/>
    </source>
</evidence>
<evidence type="ECO:0000256" key="5">
    <source>
        <dbReference type="SAM" id="MobiDB-lite"/>
    </source>
</evidence>
<feature type="domain" description="CNH" evidence="6">
    <location>
        <begin position="31"/>
        <end position="330"/>
    </location>
</feature>
<keyword evidence="4" id="KW-0653">Protein transport</keyword>
<dbReference type="AlphaFoldDB" id="A3GIC8"/>
<evidence type="ECO:0000313" key="7">
    <source>
        <dbReference type="EMBL" id="EAZ62967.2"/>
    </source>
</evidence>
<keyword evidence="8" id="KW-1185">Reference proteome</keyword>
<reference evidence="7 8" key="1">
    <citation type="journal article" date="2007" name="Nat. Biotechnol.">
        <title>Genome sequence of the lignocellulose-bioconverting and xylose-fermenting yeast Pichia stipitis.</title>
        <authorList>
            <person name="Jeffries T.W."/>
            <person name="Grigoriev I.V."/>
            <person name="Grimwood J."/>
            <person name="Laplaza J.M."/>
            <person name="Aerts A."/>
            <person name="Salamov A."/>
            <person name="Schmutz J."/>
            <person name="Lindquist E."/>
            <person name="Dehal P."/>
            <person name="Shapiro H."/>
            <person name="Jin Y.S."/>
            <person name="Passoth V."/>
            <person name="Richardson P.M."/>
        </authorList>
    </citation>
    <scope>NUCLEOTIDE SEQUENCE [LARGE SCALE GENOMIC DNA]</scope>
    <source>
        <strain evidence="8">ATCC 58785 / CBS 6054 / NBRC 10063 / NRRL Y-11545</strain>
    </source>
</reference>
<sequence length="1061" mass="121085">MDQKLVVNGGTGEPAVFKYRLLVPEEETGSAGKISTIASYRANLYIGTTTGQLLHYHHFEDAAEYMLISNLQLSDSSRVITKILILPNTERALVLIGSTASVYSLPELSPCHIGKLKDINDLSMLAYSAISNDSRSQKSVAVNDKIVAFTSSKIRIIQIDKDQIKLLKDINYSGAVSGISTASRMSSNYSNLVLVANPSNYDIIDLKMTRKIPLFDYTGNRTNVPPHMVSYDAMDKEGAEEYLLTIKNDENTSLAMFINSLGDVTRGTLTWIGEGYPVGGIVVRWPYVFGVFASSDHSNKLIVSSLESLQVLNVVSLEEIFYGRKSTKQVVDEIETELKGEETDNKQKEVKDIAQEENLTQQDIDKDNLLQQENQQEQESGEDTEQHRQEQPFSSDSINLTISEQSEIFVEKPSTESAQLLETIKDINISTVSDISVENQTVDGLLSKVNLMNGSRSSSIAKHFDIGNIILHDDSKVWILYSESVLIQLQDSFIFAMQEGTIKSFSEELEGIVDTYEGEIHQYILYMLVLSLIEIEDEQKILKYVLRLKNGHLVVDPLFIIYMLSDFKEIDTSHFDFSVYSGIREIMEQCKPSSSRRLLLLKYFDSVYPDLVQTNSQTQDIIRRAYYASFKSNEESIFFFQGKDKMNWSTFSHINSSIIDLWYSKGFIKTILQAYRSLKAADEEKEKEISEKLCTLVIQLLSQEKGDSDISTESLVADTLADIKANPPDPSLYTKYLIEILKVDKIRGFEFMKKNNKQQYRSVHKTIMDEISETYASESDFSLLKIEFLESTLRENKFKASLQDELAFEMAKLMSSSEFLVEEYRINFDILVQTYKIENSLTDSKWPKISWVDFLHLNSKSSECKDFVDIYLKVYELLLVSTDLKKSTPILSELISNDELFSYYKFVNPDDTTVRSLLDYSDFESAEFVAVHRKLPFPKFHFYIENDSRRFDIVAPSRIRDDLFTILKYYLKEITSDPLCIFAIRHFISSFGNSFFTPSEILSYLPDHIPIAYLMDYLTEVIIDLQAANREVQLRKSISKADATFTKSVYKNFANSFENGT</sequence>
<dbReference type="RefSeq" id="XP_001386990.2">
    <property type="nucleotide sequence ID" value="XM_001386953.1"/>
</dbReference>
<evidence type="ECO:0000259" key="6">
    <source>
        <dbReference type="PROSITE" id="PS50219"/>
    </source>
</evidence>
<dbReference type="PANTHER" id="PTHR12894:SF27">
    <property type="entry name" value="TRANSFORMING GROWTH FACTOR-BETA RECEPTOR-ASSOCIATED PROTEIN 1"/>
    <property type="match status" value="1"/>
</dbReference>
<dbReference type="KEGG" id="pic:PICST_29302"/>
<dbReference type="GO" id="GO:0015031">
    <property type="term" value="P:protein transport"/>
    <property type="evidence" value="ECO:0007669"/>
    <property type="project" value="UniProtKB-KW"/>
</dbReference>
<evidence type="ECO:0000313" key="8">
    <source>
        <dbReference type="Proteomes" id="UP000002258"/>
    </source>
</evidence>
<dbReference type="InterPro" id="IPR032914">
    <property type="entry name" value="Vam6/VPS39/TRAP1"/>
</dbReference>